<feature type="compositionally biased region" description="Basic and acidic residues" evidence="1">
    <location>
        <begin position="223"/>
        <end position="271"/>
    </location>
</feature>
<evidence type="ECO:0000313" key="4">
    <source>
        <dbReference type="Proteomes" id="UP000247233"/>
    </source>
</evidence>
<evidence type="ECO:0000313" key="3">
    <source>
        <dbReference type="EMBL" id="PWY76322.1"/>
    </source>
</evidence>
<feature type="compositionally biased region" description="Polar residues" evidence="1">
    <location>
        <begin position="351"/>
        <end position="360"/>
    </location>
</feature>
<dbReference type="VEuPathDB" id="FungiDB:BO70DRAFT_318601"/>
<keyword evidence="4" id="KW-1185">Reference proteome</keyword>
<accession>A0A317VTP6</accession>
<dbReference type="RefSeq" id="XP_025397686.1">
    <property type="nucleotide sequence ID" value="XM_025540419.1"/>
</dbReference>
<proteinExistence type="predicted"/>
<dbReference type="PROSITE" id="PS00636">
    <property type="entry name" value="DNAJ_1"/>
    <property type="match status" value="1"/>
</dbReference>
<dbReference type="GO" id="GO:0042026">
    <property type="term" value="P:protein refolding"/>
    <property type="evidence" value="ECO:0007669"/>
    <property type="project" value="TreeGrafter"/>
</dbReference>
<evidence type="ECO:0000256" key="1">
    <source>
        <dbReference type="SAM" id="MobiDB-lite"/>
    </source>
</evidence>
<dbReference type="PROSITE" id="PS50076">
    <property type="entry name" value="DNAJ_2"/>
    <property type="match status" value="1"/>
</dbReference>
<dbReference type="STRING" id="1448321.A0A317VTP6"/>
<dbReference type="Proteomes" id="UP000247233">
    <property type="component" value="Unassembled WGS sequence"/>
</dbReference>
<dbReference type="PRINTS" id="PR00625">
    <property type="entry name" value="JDOMAIN"/>
</dbReference>
<evidence type="ECO:0000259" key="2">
    <source>
        <dbReference type="PROSITE" id="PS50076"/>
    </source>
</evidence>
<dbReference type="FunFam" id="1.10.287.110:FF:000073">
    <property type="entry name" value="DnaJ domain protein"/>
    <property type="match status" value="1"/>
</dbReference>
<dbReference type="GO" id="GO:0005737">
    <property type="term" value="C:cytoplasm"/>
    <property type="evidence" value="ECO:0007669"/>
    <property type="project" value="TreeGrafter"/>
</dbReference>
<comment type="caution">
    <text evidence="3">The sequence shown here is derived from an EMBL/GenBank/DDBJ whole genome shotgun (WGS) entry which is preliminary data.</text>
</comment>
<dbReference type="PANTHER" id="PTHR43096:SF10">
    <property type="entry name" value="CHAPERONE PROTEIN DNAJ A6, CHLOROPLASTIC"/>
    <property type="match status" value="1"/>
</dbReference>
<reference evidence="3 4" key="1">
    <citation type="submission" date="2016-12" db="EMBL/GenBank/DDBJ databases">
        <title>The genomes of Aspergillus section Nigri reveals drivers in fungal speciation.</title>
        <authorList>
            <consortium name="DOE Joint Genome Institute"/>
            <person name="Vesth T.C."/>
            <person name="Nybo J."/>
            <person name="Theobald S."/>
            <person name="Brandl J."/>
            <person name="Frisvad J.C."/>
            <person name="Nielsen K.F."/>
            <person name="Lyhne E.K."/>
            <person name="Kogle M.E."/>
            <person name="Kuo A."/>
            <person name="Riley R."/>
            <person name="Clum A."/>
            <person name="Nolan M."/>
            <person name="Lipzen A."/>
            <person name="Salamov A."/>
            <person name="Henrissat B."/>
            <person name="Wiebenga A."/>
            <person name="De Vries R.P."/>
            <person name="Grigoriev I.V."/>
            <person name="Mortensen U.H."/>
            <person name="Andersen M.R."/>
            <person name="Baker S.E."/>
        </authorList>
    </citation>
    <scope>NUCLEOTIDE SEQUENCE [LARGE SCALE GENOMIC DNA]</scope>
    <source>
        <strain evidence="3 4">CBS 117.55</strain>
    </source>
</reference>
<gene>
    <name evidence="3" type="ORF">BO70DRAFT_318601</name>
</gene>
<feature type="compositionally biased region" description="Basic and acidic residues" evidence="1">
    <location>
        <begin position="543"/>
        <end position="552"/>
    </location>
</feature>
<dbReference type="InterPro" id="IPR001623">
    <property type="entry name" value="DnaJ_domain"/>
</dbReference>
<feature type="compositionally biased region" description="Basic and acidic residues" evidence="1">
    <location>
        <begin position="144"/>
        <end position="160"/>
    </location>
</feature>
<dbReference type="CDD" id="cd06257">
    <property type="entry name" value="DnaJ"/>
    <property type="match status" value="1"/>
</dbReference>
<dbReference type="InterPro" id="IPR018253">
    <property type="entry name" value="DnaJ_domain_CS"/>
</dbReference>
<feature type="compositionally biased region" description="Basic and acidic residues" evidence="1">
    <location>
        <begin position="110"/>
        <end position="123"/>
    </location>
</feature>
<feature type="region of interest" description="Disordered" evidence="1">
    <location>
        <begin position="90"/>
        <end position="567"/>
    </location>
</feature>
<dbReference type="GO" id="GO:0051082">
    <property type="term" value="F:unfolded protein binding"/>
    <property type="evidence" value="ECO:0007669"/>
    <property type="project" value="TreeGrafter"/>
</dbReference>
<name>A0A317VTP6_9EURO</name>
<dbReference type="Pfam" id="PF00226">
    <property type="entry name" value="DnaJ"/>
    <property type="match status" value="1"/>
</dbReference>
<dbReference type="AlphaFoldDB" id="A0A317VTP6"/>
<feature type="compositionally biased region" description="Polar residues" evidence="1">
    <location>
        <begin position="91"/>
        <end position="107"/>
    </location>
</feature>
<dbReference type="EMBL" id="MSFL01000020">
    <property type="protein sequence ID" value="PWY76322.1"/>
    <property type="molecule type" value="Genomic_DNA"/>
</dbReference>
<dbReference type="OrthoDB" id="10250354at2759"/>
<dbReference type="InterPro" id="IPR036869">
    <property type="entry name" value="J_dom_sf"/>
</dbReference>
<feature type="compositionally biased region" description="Basic and acidic residues" evidence="1">
    <location>
        <begin position="518"/>
        <end position="534"/>
    </location>
</feature>
<sequence length="567" mass="64234">MSSAPDIDPYAVLGVPKHALLPDIKSAHRKLVLKWHPDKIKDESLRSKAQDEFQKVQQAYELLSDDTRRAKYDAKVRLAELQREAKARGVNITTSSPYSATRASGSGQPREYRNGRIYEERTPADTSYFDDDVQFSEGSRSTSRKHDDFKKRYSKTEEKKKKSKADPISAAARAAAHAAKESRESRDTARTAHTDRDKFRTRERKREVFEKNAQSYYVKVKRPSTEKRSRESSSRKAKPESSRRRDPPRYEEEYSDEKHVKLHMDAKDYIQRSKGSAPIKEVDGRKQTSRSPPRNYGYESADPESSSSRHSGRTKRPSKESVRTSSSRNGSYETLETQPRSYEGKVPSMPTAATSPTVKVSPSLRPSLQPSRSTSASHPHVRSKGGFSRSELAGMVHEATSRTAKLRSDKLYDSGYSSPGTPEMVPGESSPKTTRYKVTEDPDAFPPDTSIPPPQTSPRHAYSPSRPDRPVSGRPMQKPPTRSNTYTYPAEHSLRYEAVPRPSVSRQSSSRPPLYAESRPKEKDYNKYAREIGPDHVSTPRDSYMRKPHYDSSYDIPHLSRRPSAYA</sequence>
<feature type="compositionally biased region" description="Low complexity" evidence="1">
    <location>
        <begin position="499"/>
        <end position="513"/>
    </location>
</feature>
<organism evidence="3 4">
    <name type="scientific">Aspergillus heteromorphus CBS 117.55</name>
    <dbReference type="NCBI Taxonomy" id="1448321"/>
    <lineage>
        <taxon>Eukaryota</taxon>
        <taxon>Fungi</taxon>
        <taxon>Dikarya</taxon>
        <taxon>Ascomycota</taxon>
        <taxon>Pezizomycotina</taxon>
        <taxon>Eurotiomycetes</taxon>
        <taxon>Eurotiomycetidae</taxon>
        <taxon>Eurotiales</taxon>
        <taxon>Aspergillaceae</taxon>
        <taxon>Aspergillus</taxon>
        <taxon>Aspergillus subgen. Circumdati</taxon>
    </lineage>
</organism>
<dbReference type="PANTHER" id="PTHR43096">
    <property type="entry name" value="DNAJ HOMOLOG 1, MITOCHONDRIAL-RELATED"/>
    <property type="match status" value="1"/>
</dbReference>
<feature type="compositionally biased region" description="Basic and acidic residues" evidence="1">
    <location>
        <begin position="178"/>
        <end position="210"/>
    </location>
</feature>
<dbReference type="GeneID" id="37062656"/>
<protein>
    <submittedName>
        <fullName evidence="3">DnaJ-domain-containing protein</fullName>
    </submittedName>
</protein>
<dbReference type="SMART" id="SM00271">
    <property type="entry name" value="DnaJ"/>
    <property type="match status" value="1"/>
</dbReference>
<feature type="compositionally biased region" description="Polar residues" evidence="1">
    <location>
        <begin position="323"/>
        <end position="340"/>
    </location>
</feature>
<feature type="domain" description="J" evidence="2">
    <location>
        <begin position="8"/>
        <end position="76"/>
    </location>
</feature>
<feature type="compositionally biased region" description="Low complexity" evidence="1">
    <location>
        <begin position="361"/>
        <end position="375"/>
    </location>
</feature>
<dbReference type="Gene3D" id="1.10.287.110">
    <property type="entry name" value="DnaJ domain"/>
    <property type="match status" value="1"/>
</dbReference>
<dbReference type="SUPFAM" id="SSF46565">
    <property type="entry name" value="Chaperone J-domain"/>
    <property type="match status" value="1"/>
</dbReference>